<keyword evidence="3" id="KW-1185">Reference proteome</keyword>
<dbReference type="EMBL" id="ML732186">
    <property type="protein sequence ID" value="KAB8076030.1"/>
    <property type="molecule type" value="Genomic_DNA"/>
</dbReference>
<accession>A0A5N5X9T6</accession>
<dbReference type="Pfam" id="PF23865">
    <property type="entry name" value="DUF7223"/>
    <property type="match status" value="1"/>
</dbReference>
<dbReference type="InterPro" id="IPR055647">
    <property type="entry name" value="DUF7223"/>
</dbReference>
<evidence type="ECO:0000259" key="1">
    <source>
        <dbReference type="Pfam" id="PF23865"/>
    </source>
</evidence>
<evidence type="ECO:0000313" key="3">
    <source>
        <dbReference type="Proteomes" id="UP000326565"/>
    </source>
</evidence>
<sequence length="229" mass="25704">MSLTTLIWSLRSRDSFYWTGSQDGQSAFAEFTVDTDDDTSILSLGKFQTAKMKVRRSEWKNVIDSFELSVGKVGKEGLHDACIVQRKRGEHERNLTMDFNHPWDLGKKDLSSPSDSFTLSLSCDECGKKGSFELSFYLKTHKHNPQAASFTLTPHGVSARIAPKLTLSGDFTEYSQGFELAKIPIYGYLIPEILDLGPEIVFAVGGQRGSCFWFCFYFLGDKHRPSGLC</sequence>
<gene>
    <name evidence="2" type="ORF">BDV29DRAFT_155111</name>
</gene>
<dbReference type="Proteomes" id="UP000326565">
    <property type="component" value="Unassembled WGS sequence"/>
</dbReference>
<organism evidence="2 3">
    <name type="scientific">Aspergillus leporis</name>
    <dbReference type="NCBI Taxonomy" id="41062"/>
    <lineage>
        <taxon>Eukaryota</taxon>
        <taxon>Fungi</taxon>
        <taxon>Dikarya</taxon>
        <taxon>Ascomycota</taxon>
        <taxon>Pezizomycotina</taxon>
        <taxon>Eurotiomycetes</taxon>
        <taxon>Eurotiomycetidae</taxon>
        <taxon>Eurotiales</taxon>
        <taxon>Aspergillaceae</taxon>
        <taxon>Aspergillus</taxon>
        <taxon>Aspergillus subgen. Circumdati</taxon>
    </lineage>
</organism>
<name>A0A5N5X9T6_9EURO</name>
<evidence type="ECO:0000313" key="2">
    <source>
        <dbReference type="EMBL" id="KAB8076030.1"/>
    </source>
</evidence>
<reference evidence="2 3" key="1">
    <citation type="submission" date="2019-04" db="EMBL/GenBank/DDBJ databases">
        <title>Friends and foes A comparative genomics study of 23 Aspergillus species from section Flavi.</title>
        <authorList>
            <consortium name="DOE Joint Genome Institute"/>
            <person name="Kjaerbolling I."/>
            <person name="Vesth T."/>
            <person name="Frisvad J.C."/>
            <person name="Nybo J.L."/>
            <person name="Theobald S."/>
            <person name="Kildgaard S."/>
            <person name="Isbrandt T."/>
            <person name="Kuo A."/>
            <person name="Sato A."/>
            <person name="Lyhne E.K."/>
            <person name="Kogle M.E."/>
            <person name="Wiebenga A."/>
            <person name="Kun R.S."/>
            <person name="Lubbers R.J."/>
            <person name="Makela M.R."/>
            <person name="Barry K."/>
            <person name="Chovatia M."/>
            <person name="Clum A."/>
            <person name="Daum C."/>
            <person name="Haridas S."/>
            <person name="He G."/>
            <person name="LaButti K."/>
            <person name="Lipzen A."/>
            <person name="Mondo S."/>
            <person name="Riley R."/>
            <person name="Salamov A."/>
            <person name="Simmons B.A."/>
            <person name="Magnuson J.K."/>
            <person name="Henrissat B."/>
            <person name="Mortensen U.H."/>
            <person name="Larsen T.O."/>
            <person name="Devries R.P."/>
            <person name="Grigoriev I.V."/>
            <person name="Machida M."/>
            <person name="Baker S.E."/>
            <person name="Andersen M.R."/>
        </authorList>
    </citation>
    <scope>NUCLEOTIDE SEQUENCE [LARGE SCALE GENOMIC DNA]</scope>
    <source>
        <strain evidence="2 3">CBS 151.66</strain>
    </source>
</reference>
<dbReference type="OrthoDB" id="160645at2759"/>
<protein>
    <recommendedName>
        <fullName evidence="1">DUF7223 domain-containing protein</fullName>
    </recommendedName>
</protein>
<feature type="domain" description="DUF7223" evidence="1">
    <location>
        <begin position="115"/>
        <end position="205"/>
    </location>
</feature>
<dbReference type="AlphaFoldDB" id="A0A5N5X9T6"/>
<proteinExistence type="predicted"/>